<dbReference type="InterPro" id="IPR001279">
    <property type="entry name" value="Metallo-B-lactamas"/>
</dbReference>
<organism evidence="2">
    <name type="scientific">uncultured Quadrisphaera sp</name>
    <dbReference type="NCBI Taxonomy" id="904978"/>
    <lineage>
        <taxon>Bacteria</taxon>
        <taxon>Bacillati</taxon>
        <taxon>Actinomycetota</taxon>
        <taxon>Actinomycetes</taxon>
        <taxon>Kineosporiales</taxon>
        <taxon>Kineosporiaceae</taxon>
        <taxon>Quadrisphaera</taxon>
        <taxon>environmental samples</taxon>
    </lineage>
</organism>
<dbReference type="Pfam" id="PF12706">
    <property type="entry name" value="Lactamase_B_2"/>
    <property type="match status" value="1"/>
</dbReference>
<dbReference type="GO" id="GO:0042781">
    <property type="term" value="F:3'-tRNA processing endoribonuclease activity"/>
    <property type="evidence" value="ECO:0007669"/>
    <property type="project" value="TreeGrafter"/>
</dbReference>
<dbReference type="PANTHER" id="PTHR46018">
    <property type="entry name" value="ZINC PHOSPHODIESTERASE ELAC PROTEIN 1"/>
    <property type="match status" value="1"/>
</dbReference>
<name>A0A6J4PUU4_9ACTN</name>
<dbReference type="EMBL" id="CADCUY010000479">
    <property type="protein sequence ID" value="CAA9426677.1"/>
    <property type="molecule type" value="Genomic_DNA"/>
</dbReference>
<dbReference type="CDD" id="cd07716">
    <property type="entry name" value="RNaseZ_short-form-like_MBL-fold"/>
    <property type="match status" value="1"/>
</dbReference>
<dbReference type="SUPFAM" id="SSF56281">
    <property type="entry name" value="Metallo-hydrolase/oxidoreductase"/>
    <property type="match status" value="1"/>
</dbReference>
<proteinExistence type="predicted"/>
<sequence length="270" mass="27944">MPVGVSGSSPGPASPAACHLVEAEGTDPLDPGAPPRTWRIVLDLGSGAFGPLQALAAPDELDAVLLTHLHADHCLDVTALHVAAAYGPRRPAHSLPVWGPAGVRERISRAYEAEPGAELLGLPLRYLELAAREPVVVGPFTVLPVPVHHPVRAYGFRVTGPAEAGGADVVLAYTGDTDAGPGLLELAAGADVLLTEASFVEVEHGGPDLRGVHLTGRRAGEAAREAGAARVLLTHVPPWVDPAAVLDEARHAYGFPDRVHLAEPGVVVEV</sequence>
<reference evidence="2" key="1">
    <citation type="submission" date="2020-02" db="EMBL/GenBank/DDBJ databases">
        <authorList>
            <person name="Meier V. D."/>
        </authorList>
    </citation>
    <scope>NUCLEOTIDE SEQUENCE</scope>
    <source>
        <strain evidence="2">AVDCRST_MAG35</strain>
    </source>
</reference>
<accession>A0A6J4PUU4</accession>
<protein>
    <recommendedName>
        <fullName evidence="1">Metallo-beta-lactamase domain-containing protein</fullName>
    </recommendedName>
</protein>
<dbReference type="Gene3D" id="3.60.15.10">
    <property type="entry name" value="Ribonuclease Z/Hydroxyacylglutathione hydrolase-like"/>
    <property type="match status" value="1"/>
</dbReference>
<dbReference type="InterPro" id="IPR036866">
    <property type="entry name" value="RibonucZ/Hydroxyglut_hydro"/>
</dbReference>
<evidence type="ECO:0000313" key="2">
    <source>
        <dbReference type="EMBL" id="CAA9426677.1"/>
    </source>
</evidence>
<feature type="domain" description="Metallo-beta-lactamase" evidence="1">
    <location>
        <begin position="39"/>
        <end position="235"/>
    </location>
</feature>
<gene>
    <name evidence="2" type="ORF">AVDCRST_MAG35-2327</name>
</gene>
<evidence type="ECO:0000259" key="1">
    <source>
        <dbReference type="Pfam" id="PF12706"/>
    </source>
</evidence>
<dbReference type="PANTHER" id="PTHR46018:SF4">
    <property type="entry name" value="METALLO-HYDROLASE YHFI-RELATED"/>
    <property type="match status" value="1"/>
</dbReference>
<dbReference type="AlphaFoldDB" id="A0A6J4PUU4"/>